<dbReference type="InterPro" id="IPR007433">
    <property type="entry name" value="DUF481"/>
</dbReference>
<accession>A0A399RUE3</accession>
<gene>
    <name evidence="1" type="ORF">D1223_04335</name>
</gene>
<protein>
    <submittedName>
        <fullName evidence="1">DUF481 domain-containing protein</fullName>
    </submittedName>
</protein>
<name>A0A399RUE3_9PROT</name>
<organism evidence="1 2">
    <name type="scientific">Henriciella mobilis</name>
    <dbReference type="NCBI Taxonomy" id="2305467"/>
    <lineage>
        <taxon>Bacteria</taxon>
        <taxon>Pseudomonadati</taxon>
        <taxon>Pseudomonadota</taxon>
        <taxon>Alphaproteobacteria</taxon>
        <taxon>Hyphomonadales</taxon>
        <taxon>Hyphomonadaceae</taxon>
        <taxon>Henriciella</taxon>
    </lineage>
</organism>
<evidence type="ECO:0000313" key="1">
    <source>
        <dbReference type="EMBL" id="RIJ33075.1"/>
    </source>
</evidence>
<proteinExistence type="predicted"/>
<comment type="caution">
    <text evidence="1">The sequence shown here is derived from an EMBL/GenBank/DDBJ whole genome shotgun (WGS) entry which is preliminary data.</text>
</comment>
<keyword evidence="2" id="KW-1185">Reference proteome</keyword>
<dbReference type="EMBL" id="QWFX01000005">
    <property type="protein sequence ID" value="RIJ33075.1"/>
    <property type="molecule type" value="Genomic_DNA"/>
</dbReference>
<reference evidence="1 2" key="1">
    <citation type="submission" date="2018-08" db="EMBL/GenBank/DDBJ databases">
        <title>Henriciella mobilis sp. nov., isolated from seawater.</title>
        <authorList>
            <person name="Cheng H."/>
            <person name="Wu Y.-H."/>
            <person name="Xu X.-W."/>
            <person name="Guo L.-L."/>
        </authorList>
    </citation>
    <scope>NUCLEOTIDE SEQUENCE [LARGE SCALE GENOMIC DNA]</scope>
    <source>
        <strain evidence="1 2">JN25</strain>
    </source>
</reference>
<dbReference type="AlphaFoldDB" id="A0A399RUE3"/>
<dbReference type="Proteomes" id="UP000266385">
    <property type="component" value="Unassembled WGS sequence"/>
</dbReference>
<evidence type="ECO:0000313" key="2">
    <source>
        <dbReference type="Proteomes" id="UP000266385"/>
    </source>
</evidence>
<dbReference type="Pfam" id="PF04338">
    <property type="entry name" value="DUF481"/>
    <property type="match status" value="1"/>
</dbReference>
<sequence>MQPGCAACVSGLWNVNLNRFQQIETIVQNRPGRVRMLELFLAPAAVAGAQPETVIVQPEPLPPGVRRMLSAAMRFDDPEQAEAVISAAKSAYPDQAGQIDRFVEELQKPVAPLKIAPLVVVAPVDVQIEEAELEKPTYWDDLNAELTLNAVQTKGNSDTFHLGMHGKVNLMRRAQIHRLEGYGNASRANGVQNQRNWGASYQLDTLWTDRYFGYVRGSIDRDAFSGFETSAFAGVGAGTYLVQQDALTIRSELGPGYRLLKLSEEDRSIDGVGIYGSFELDWAVNEDWNFEFDSKATLSEPTSTFNPTLRLNAAVTDQVRAGVSYDFRYETDPPLMSENYDSSLKFDVMFHY</sequence>